<sequence>MDLRRSIKKRYQKIIASYALRRYKYVHLMFNDKFNKPFVDFLNKHFNKKEHLVLCKRSFSEFSFPEGSNVIEVMDYSGLDFSCNNIEKIICHSLFDEELINLLYTKCSLLDKSYWMIWGGDLYGAVRDEKNDFVRKHFRGYLGDLDKEYALRTYDMQGRFYKAFYLFPISARDLDNVSKKESDCVTIQVNHSSDMSTLEMLDILGRFKDNNIVIRTVISYGDIQYNDQIVARGKEIFGDKFEYLDTFLNPVQYAQYLAQNDIFILNQADQQGFGNTLASLYCGTKVFIRSQSSVYDYLNNNGCYIYNSEDIANLDFCQFVLNPHSNINKKEVREKYYNENYIAHLYRELF</sequence>
<organism evidence="1 2">
    <name type="scientific">Helicobacter trogontum</name>
    <dbReference type="NCBI Taxonomy" id="50960"/>
    <lineage>
        <taxon>Bacteria</taxon>
        <taxon>Pseudomonadati</taxon>
        <taxon>Campylobacterota</taxon>
        <taxon>Epsilonproteobacteria</taxon>
        <taxon>Campylobacterales</taxon>
        <taxon>Helicobacteraceae</taxon>
        <taxon>Helicobacter</taxon>
    </lineage>
</organism>
<dbReference type="EMBL" id="BAAFHN010000001">
    <property type="protein sequence ID" value="GAB0172033.1"/>
    <property type="molecule type" value="Genomic_DNA"/>
</dbReference>
<evidence type="ECO:0000313" key="2">
    <source>
        <dbReference type="Proteomes" id="UP001562457"/>
    </source>
</evidence>
<dbReference type="Proteomes" id="UP001562457">
    <property type="component" value="Unassembled WGS sequence"/>
</dbReference>
<gene>
    <name evidence="1" type="ORF">NHP164001_00460</name>
</gene>
<reference evidence="1 2" key="1">
    <citation type="submission" date="2024-06" db="EMBL/GenBank/DDBJ databases">
        <title>Draft genome sequence of Helicobacter trogontum NHP16-4001.</title>
        <authorList>
            <person name="Rimbara E."/>
            <person name="Suzuki M."/>
        </authorList>
    </citation>
    <scope>NUCLEOTIDE SEQUENCE [LARGE SCALE GENOMIC DNA]</scope>
    <source>
        <strain evidence="1 2">NHP16-4001</strain>
    </source>
</reference>
<evidence type="ECO:0008006" key="3">
    <source>
        <dbReference type="Google" id="ProtNLM"/>
    </source>
</evidence>
<dbReference type="RefSeq" id="WP_369607038.1">
    <property type="nucleotide sequence ID" value="NZ_BAAFHN010000001.1"/>
</dbReference>
<accession>A0ABQ0D124</accession>
<name>A0ABQ0D124_9HELI</name>
<proteinExistence type="predicted"/>
<comment type="caution">
    <text evidence="1">The sequence shown here is derived from an EMBL/GenBank/DDBJ whole genome shotgun (WGS) entry which is preliminary data.</text>
</comment>
<evidence type="ECO:0000313" key="1">
    <source>
        <dbReference type="EMBL" id="GAB0172033.1"/>
    </source>
</evidence>
<keyword evidence="2" id="KW-1185">Reference proteome</keyword>
<protein>
    <recommendedName>
        <fullName evidence="3">4-alpha-L-fucosyltransferase</fullName>
    </recommendedName>
</protein>